<proteinExistence type="predicted"/>
<gene>
    <name evidence="1" type="ORF">EGD98_04440</name>
</gene>
<accession>A0A8J7YKL3</accession>
<dbReference type="EMBL" id="RKLQ01000001">
    <property type="protein sequence ID" value="MBX0302918.1"/>
    <property type="molecule type" value="Genomic_DNA"/>
</dbReference>
<name>A0A8J7YKL3_9EURY</name>
<evidence type="ECO:0000313" key="1">
    <source>
        <dbReference type="EMBL" id="MBX0302918.1"/>
    </source>
</evidence>
<dbReference type="InterPro" id="IPR055710">
    <property type="entry name" value="DUF7286"/>
</dbReference>
<dbReference type="AlphaFoldDB" id="A0A8J7YKL3"/>
<comment type="caution">
    <text evidence="1">The sequence shown here is derived from an EMBL/GenBank/DDBJ whole genome shotgun (WGS) entry which is preliminary data.</text>
</comment>
<evidence type="ECO:0000313" key="2">
    <source>
        <dbReference type="Proteomes" id="UP000783863"/>
    </source>
</evidence>
<protein>
    <submittedName>
        <fullName evidence="1">Uncharacterized protein</fullName>
    </submittedName>
</protein>
<sequence length="1156" mass="126521">MTGPRDDFLEDTRARIPFSLIALLLLVTSQSVVFVLATREDGNVDRDPQLAMERTEDATQTALASAVREATIKAGRAPVLEAAGTQYGDVLVPPGETRSSADSDAVFERYVKLLIYMEASERLPQTNQTIRGETRTNVSLDPVESPSDARAAIDSVTLYVGNMSYGEATSESVGYGNVKVALEGVSIRMTRDGDVLETGTREINTTVATPLFDLHNRTQEYERQLNMDFRDGAESAPNPEGLGDYTAMYAYPFAYTRAQAQSLGEPHARILSPRHLEVLANEGIYHTQRRVFGSDDRFSEQLLTRGWGRALAEDQRRGYETVNGTSTSVDRVMDSITDDRFRSGSNYIYEDIGTNAQALRDEPDWESIVRREDHLGTNHTLSLDEEAKTVYGNLTRDGGIDRAIDRVYEVEVGYDDDVEKEAIIGNANADFQSLEYRIVDVENIERVVDSDADTPKVDYYLIRVKFQGWFLDDNDNLHQIVYRANLTVHGESGPNTLVEQKGIDYDYESAPLTSWSDTNLQYNEAGSDIPKKAVVELLPGVSSFRTPREVESELESYIYSQTQDSNSVTSSQDLVEIIADDSATVQAAPEDREQLRGQVAADLREFTNDTGSVSTTVTRRELLSGTASNTDPFTDGHGESPLRNLSRQLGDRRWVYGVVDGPHYENAPEKVRAEVRKYFVDRLRRRLNETSRKHETAMSRLDERVERPSGTSLFSATTAAKPWLTSGPVDTTATYHPGVGTAVRRTVGPDLLEGTYITPNAAPNYMTFDTLDINTVPATESPSAGYYPAAYSSSQPYASPYEGHPYRSGVELRVAAEVLSAGKAADPLVSDPDWDGGSVSDLNASLAAQRDAIVAHAGTEAAQPFSGIEAGNVTRALSNELARYGSTERQVAVLARSDAALSEIAENTSERFDRPDALQYAYLDRSFQKHLASSIRFGIEDGVRGTGTGLSDGRVDGQTAWETRQLGRALRTELNENTLRIHEQRAEQAGDDLENTTTVAGADDWLESDLNAPLSNASELDPGYAETQWEVAPGGTPSGMLLPGVPGWHELRTNVWQFTLAGTYPRFTVTASAGTTQDAPAAEYVREDAKVSVEIDGSEHRLGRSTSISFESKVSIVAAVPGDRLGIGGKAGEKGHCSDSWDTVGSINDPSVLGGC</sequence>
<organism evidence="1 2">
    <name type="scientific">Haloarcula salinisoli</name>
    <dbReference type="NCBI Taxonomy" id="2487746"/>
    <lineage>
        <taxon>Archaea</taxon>
        <taxon>Methanobacteriati</taxon>
        <taxon>Methanobacteriota</taxon>
        <taxon>Stenosarchaea group</taxon>
        <taxon>Halobacteria</taxon>
        <taxon>Halobacteriales</taxon>
        <taxon>Haloarculaceae</taxon>
        <taxon>Haloarcula</taxon>
    </lineage>
</organism>
<dbReference type="Pfam" id="PF23957">
    <property type="entry name" value="DUF7286"/>
    <property type="match status" value="1"/>
</dbReference>
<keyword evidence="2" id="KW-1185">Reference proteome</keyword>
<dbReference type="RefSeq" id="WP_220587146.1">
    <property type="nucleotide sequence ID" value="NZ_RKLQ01000001.1"/>
</dbReference>
<dbReference type="Proteomes" id="UP000783863">
    <property type="component" value="Unassembled WGS sequence"/>
</dbReference>
<reference evidence="1" key="1">
    <citation type="submission" date="2021-06" db="EMBL/GenBank/DDBJ databases">
        <title>Halomicroarcula sp. F24A a new haloarchaeum isolated from saline soil.</title>
        <authorList>
            <person name="Duran-Viseras A."/>
            <person name="Sanchez-Porro C."/>
            <person name="Ventosa A."/>
        </authorList>
    </citation>
    <scope>NUCLEOTIDE SEQUENCE</scope>
    <source>
        <strain evidence="1">F24A</strain>
    </source>
</reference>